<dbReference type="Proteomes" id="UP000235881">
    <property type="component" value="Unassembled WGS sequence"/>
</dbReference>
<feature type="binding site" evidence="5">
    <location>
        <position position="61"/>
    </location>
    <ligand>
        <name>spermidine</name>
        <dbReference type="ChEBI" id="CHEBI:57834"/>
    </ligand>
</feature>
<gene>
    <name evidence="5" type="primary">speE</name>
    <name evidence="8" type="ORF">CXK95_09840</name>
</gene>
<feature type="domain" description="PABS" evidence="7">
    <location>
        <begin position="1"/>
        <end position="231"/>
    </location>
</feature>
<dbReference type="CDD" id="cd02440">
    <property type="entry name" value="AdoMet_MTases"/>
    <property type="match status" value="1"/>
</dbReference>
<dbReference type="InterPro" id="IPR037163">
    <property type="entry name" value="Spermidine_synt_N_sf"/>
</dbReference>
<feature type="binding site" evidence="5">
    <location>
        <position position="30"/>
    </location>
    <ligand>
        <name>S-methyl-5'-thioadenosine</name>
        <dbReference type="ChEBI" id="CHEBI:17509"/>
    </ligand>
</feature>
<dbReference type="InterPro" id="IPR030374">
    <property type="entry name" value="PABS"/>
</dbReference>
<feature type="binding site" evidence="5">
    <location>
        <begin position="137"/>
        <end position="138"/>
    </location>
    <ligand>
        <name>S-methyl-5'-thioadenosine</name>
        <dbReference type="ChEBI" id="CHEBI:17509"/>
    </ligand>
</feature>
<organism evidence="8 9">
    <name type="scientific">Stutzerimonas degradans</name>
    <dbReference type="NCBI Taxonomy" id="2968968"/>
    <lineage>
        <taxon>Bacteria</taxon>
        <taxon>Pseudomonadati</taxon>
        <taxon>Pseudomonadota</taxon>
        <taxon>Gammaproteobacteria</taxon>
        <taxon>Pseudomonadales</taxon>
        <taxon>Pseudomonadaceae</taxon>
        <taxon>Stutzerimonas</taxon>
    </lineage>
</organism>
<dbReference type="GO" id="GO:0004766">
    <property type="term" value="F:spermidine synthase activity"/>
    <property type="evidence" value="ECO:0007669"/>
    <property type="project" value="UniProtKB-UniRule"/>
</dbReference>
<comment type="subunit">
    <text evidence="5">Homodimer or homotetramer.</text>
</comment>
<dbReference type="EMBL" id="POUK01000003">
    <property type="protein sequence ID" value="PNF76700.1"/>
    <property type="molecule type" value="Genomic_DNA"/>
</dbReference>
<keyword evidence="9" id="KW-1185">Reference proteome</keyword>
<comment type="catalytic activity">
    <reaction evidence="5">
        <text>S-adenosyl 3-(methylsulfanyl)propylamine + putrescine = S-methyl-5'-thioadenosine + spermidine + H(+)</text>
        <dbReference type="Rhea" id="RHEA:12721"/>
        <dbReference type="ChEBI" id="CHEBI:15378"/>
        <dbReference type="ChEBI" id="CHEBI:17509"/>
        <dbReference type="ChEBI" id="CHEBI:57443"/>
        <dbReference type="ChEBI" id="CHEBI:57834"/>
        <dbReference type="ChEBI" id="CHEBI:326268"/>
        <dbReference type="EC" id="2.5.1.16"/>
    </reaction>
</comment>
<evidence type="ECO:0000313" key="8">
    <source>
        <dbReference type="EMBL" id="PNF76700.1"/>
    </source>
</evidence>
<comment type="function">
    <text evidence="5">Catalyzes the irreversible transfer of a propylamine group from the amino donor S-adenosylmethioninamine (decarboxy-AdoMet) to putrescine (1,4-diaminobutane) to yield spermidine.</text>
</comment>
<dbReference type="PANTHER" id="PTHR11558">
    <property type="entry name" value="SPERMIDINE/SPERMINE SYNTHASE"/>
    <property type="match status" value="1"/>
</dbReference>
<dbReference type="AlphaFoldDB" id="A0A8E2QEI8"/>
<dbReference type="SUPFAM" id="SSF53335">
    <property type="entry name" value="S-adenosyl-L-methionine-dependent methyltransferases"/>
    <property type="match status" value="1"/>
</dbReference>
<dbReference type="InterPro" id="IPR001045">
    <property type="entry name" value="Spermi_synthase"/>
</dbReference>
<evidence type="ECO:0000256" key="4">
    <source>
        <dbReference type="ARBA" id="ARBA00023115"/>
    </source>
</evidence>
<keyword evidence="4 5" id="KW-0620">Polyamine biosynthesis</keyword>
<dbReference type="EC" id="2.5.1.16" evidence="5"/>
<dbReference type="Gene3D" id="3.40.50.150">
    <property type="entry name" value="Vaccinia Virus protein VP39"/>
    <property type="match status" value="1"/>
</dbReference>
<feature type="binding site" evidence="5">
    <location>
        <position position="85"/>
    </location>
    <ligand>
        <name>spermidine</name>
        <dbReference type="ChEBI" id="CHEBI:57834"/>
    </ligand>
</feature>
<dbReference type="Gene3D" id="2.30.140.10">
    <property type="entry name" value="Spermidine synthase, tetramerisation domain"/>
    <property type="match status" value="1"/>
</dbReference>
<dbReference type="InterPro" id="IPR035246">
    <property type="entry name" value="Spermidine_synt_N"/>
</dbReference>
<proteinExistence type="inferred from homology"/>
<evidence type="ECO:0000313" key="9">
    <source>
        <dbReference type="Proteomes" id="UP000235881"/>
    </source>
</evidence>
<comment type="caution">
    <text evidence="5 6">Lacks conserved residue(s) required for the propagation of feature annotation.</text>
</comment>
<comment type="caution">
    <text evidence="5">Lacks the conserved Asp active site.</text>
</comment>
<evidence type="ECO:0000256" key="2">
    <source>
        <dbReference type="ARBA" id="ARBA00022679"/>
    </source>
</evidence>
<comment type="caution">
    <text evidence="8">The sequence shown here is derived from an EMBL/GenBank/DDBJ whole genome shotgun (WGS) entry which is preliminary data.</text>
</comment>
<dbReference type="PANTHER" id="PTHR11558:SF11">
    <property type="entry name" value="SPERMIDINE SYNTHASE"/>
    <property type="match status" value="1"/>
</dbReference>
<keyword evidence="3 5" id="KW-0745">Spermidine biosynthesis</keyword>
<name>A0A8E2QEI8_9GAMM</name>
<reference evidence="8 9" key="1">
    <citation type="submission" date="2018-01" db="EMBL/GenBank/DDBJ databases">
        <title>Denitrification phenotypes of diverse strains of Pseudomonas stutzeri.</title>
        <authorList>
            <person name="Milligan D.A."/>
            <person name="Bergaust L."/>
            <person name="Bakken L.R."/>
            <person name="Frostegard A."/>
        </authorList>
    </citation>
    <scope>NUCLEOTIDE SEQUENCE [LARGE SCALE GENOMIC DNA]</scope>
    <source>
        <strain evidence="8 9">DSM 50238</strain>
    </source>
</reference>
<dbReference type="Pfam" id="PF01564">
    <property type="entry name" value="Spermine_synth"/>
    <property type="match status" value="1"/>
</dbReference>
<comment type="similarity">
    <text evidence="1 5">Belongs to the spermidine/spermine synthase family.</text>
</comment>
<evidence type="ECO:0000256" key="1">
    <source>
        <dbReference type="ARBA" id="ARBA00007867"/>
    </source>
</evidence>
<protein>
    <recommendedName>
        <fullName evidence="5">Polyamine aminopropyltransferase</fullName>
    </recommendedName>
    <alternativeName>
        <fullName evidence="5">Putrescine aminopropyltransferase</fullName>
        <shortName evidence="5">PAPT</shortName>
    </alternativeName>
    <alternativeName>
        <fullName evidence="5">Spermidine synthase</fullName>
        <shortName evidence="5">SPDS</shortName>
        <shortName evidence="5">SPDSY</shortName>
        <ecNumber evidence="5">2.5.1.16</ecNumber>
    </alternativeName>
</protein>
<dbReference type="GO" id="GO:0008295">
    <property type="term" value="P:spermidine biosynthetic process"/>
    <property type="evidence" value="ECO:0007669"/>
    <property type="project" value="UniProtKB-UniRule"/>
</dbReference>
<dbReference type="Pfam" id="PF17284">
    <property type="entry name" value="Spermine_synt_N"/>
    <property type="match status" value="1"/>
</dbReference>
<dbReference type="GO" id="GO:0005829">
    <property type="term" value="C:cytosol"/>
    <property type="evidence" value="ECO:0007669"/>
    <property type="project" value="TreeGrafter"/>
</dbReference>
<accession>A0A8E2QEI8</accession>
<dbReference type="NCBIfam" id="TIGR00417">
    <property type="entry name" value="speE"/>
    <property type="match status" value="1"/>
</dbReference>
<dbReference type="PROSITE" id="PS51006">
    <property type="entry name" value="PABS_2"/>
    <property type="match status" value="1"/>
</dbReference>
<sequence>MSEFQETLYEGYGQRLQMDRLLHEVRSEQQHLVIFENARMGRVMALDGVIRTAEADDFIGHEMLAHVPIFAHGLARRVLIIGGDDGGILREVARHRDIESITLLGTDPAVVALCREFLPNHSAGAFDDPRLQISHEDVLQFLATTEQRFDVILGASTAGEVLSSEEFYHASRRCLNDDGILVVRTGVPFMQLGELQSAAKRMQGLFADWHFYQAAAPTCIGGALAFAWGACSVESRKLPLETLAQRFAGSGIVTRYYNPHIHVGAFALPQYVLQAIGKPSND</sequence>
<keyword evidence="2 5" id="KW-0808">Transferase</keyword>
<evidence type="ECO:0000256" key="6">
    <source>
        <dbReference type="PROSITE-ProRule" id="PRU00354"/>
    </source>
</evidence>
<dbReference type="RefSeq" id="WP_102828495.1">
    <property type="nucleotide sequence ID" value="NZ_CP065721.1"/>
</dbReference>
<dbReference type="InterPro" id="IPR029063">
    <property type="entry name" value="SAM-dependent_MTases_sf"/>
</dbReference>
<dbReference type="HAMAP" id="MF_00198">
    <property type="entry name" value="Spermidine_synth"/>
    <property type="match status" value="1"/>
</dbReference>
<dbReference type="NCBIfam" id="NF002010">
    <property type="entry name" value="PRK00811.1"/>
    <property type="match status" value="1"/>
</dbReference>
<evidence type="ECO:0000256" key="5">
    <source>
        <dbReference type="HAMAP-Rule" id="MF_00198"/>
    </source>
</evidence>
<comment type="pathway">
    <text evidence="5">Amine and polyamine biosynthesis; spermidine biosynthesis; spermidine from putrescine: step 1/1.</text>
</comment>
<evidence type="ECO:0000259" key="7">
    <source>
        <dbReference type="PROSITE" id="PS51006"/>
    </source>
</evidence>
<dbReference type="UniPathway" id="UPA00248">
    <property type="reaction ID" value="UER00314"/>
</dbReference>
<evidence type="ECO:0000256" key="3">
    <source>
        <dbReference type="ARBA" id="ARBA00023066"/>
    </source>
</evidence>